<keyword evidence="2 5" id="KW-0645">Protease</keyword>
<evidence type="ECO:0000256" key="7">
    <source>
        <dbReference type="SAM" id="Phobius"/>
    </source>
</evidence>
<evidence type="ECO:0000256" key="5">
    <source>
        <dbReference type="PROSITE-ProRule" id="PRU01240"/>
    </source>
</evidence>
<keyword evidence="8" id="KW-0732">Signal</keyword>
<dbReference type="InterPro" id="IPR051048">
    <property type="entry name" value="Peptidase_S8/S53_subtilisin"/>
</dbReference>
<feature type="domain" description="Peptidase S8/S53" evidence="9">
    <location>
        <begin position="54"/>
        <end position="304"/>
    </location>
</feature>
<dbReference type="PANTHER" id="PTHR43399">
    <property type="entry name" value="SUBTILISIN-RELATED"/>
    <property type="match status" value="1"/>
</dbReference>
<name>A0A1H6D2A5_9ACTN</name>
<keyword evidence="7" id="KW-0812">Transmembrane</keyword>
<keyword evidence="7" id="KW-1133">Transmembrane helix</keyword>
<evidence type="ECO:0000256" key="3">
    <source>
        <dbReference type="ARBA" id="ARBA00022801"/>
    </source>
</evidence>
<sequence>MVRRLIRVAAATLAIALAGAPTAAAEAVPRPNINVQWWFDSWAIEQLVWPATKGRGVTVAVIDTGVNAQLPDLQGVLLPGKNFLGGGNVVRRDTDEEKFGHGTGMISLIAAQGGRTGFVGLAPEAKVLPIVANTGEDTIGPAVRYAADQGAKVINISKGASAGNIECPPGLQAAVVYAAKKDAIVVASAGNSGNLSNFPEYPASCPGVVGVGAIDNQGAPWEQTQRQDYVVMAAPGVGISAISRDGRVWGNGEGTSQAAALASGAFALVRSRFPDMSAREVVQLVTNTTVDVGPKGRDDMTGFGAISLRRALREKVPASAPNPVYERLDKVMAQSSPGSSGAPSSADDGDDGGSGNLTLILVVGLVLVGIAVVGVPISIARDRKKKRGRDQPPPPGGGPGTPPSFGAPPGGQPPYTQAPYGPPSGPQPPYPPHRGG</sequence>
<dbReference type="PANTHER" id="PTHR43399:SF4">
    <property type="entry name" value="CELL WALL-ASSOCIATED PROTEASE"/>
    <property type="match status" value="1"/>
</dbReference>
<keyword evidence="3 5" id="KW-0378">Hydrolase</keyword>
<evidence type="ECO:0000259" key="9">
    <source>
        <dbReference type="Pfam" id="PF00082"/>
    </source>
</evidence>
<comment type="similarity">
    <text evidence="1 5">Belongs to the peptidase S8 family.</text>
</comment>
<dbReference type="RefSeq" id="WP_103940820.1">
    <property type="nucleotide sequence ID" value="NZ_FNVO01000012.1"/>
</dbReference>
<evidence type="ECO:0000256" key="2">
    <source>
        <dbReference type="ARBA" id="ARBA00022670"/>
    </source>
</evidence>
<feature type="transmembrane region" description="Helical" evidence="7">
    <location>
        <begin position="357"/>
        <end position="379"/>
    </location>
</feature>
<evidence type="ECO:0000313" key="10">
    <source>
        <dbReference type="EMBL" id="SEG79400.1"/>
    </source>
</evidence>
<dbReference type="EMBL" id="FNVO01000012">
    <property type="protein sequence ID" value="SEG79400.1"/>
    <property type="molecule type" value="Genomic_DNA"/>
</dbReference>
<dbReference type="PRINTS" id="PR00723">
    <property type="entry name" value="SUBTILISIN"/>
</dbReference>
<evidence type="ECO:0000256" key="6">
    <source>
        <dbReference type="SAM" id="MobiDB-lite"/>
    </source>
</evidence>
<evidence type="ECO:0000256" key="8">
    <source>
        <dbReference type="SAM" id="SignalP"/>
    </source>
</evidence>
<gene>
    <name evidence="10" type="ORF">SAMN04489712_112210</name>
</gene>
<feature type="active site" description="Charge relay system" evidence="5">
    <location>
        <position position="63"/>
    </location>
</feature>
<dbReference type="GO" id="GO:0004252">
    <property type="term" value="F:serine-type endopeptidase activity"/>
    <property type="evidence" value="ECO:0007669"/>
    <property type="project" value="UniProtKB-UniRule"/>
</dbReference>
<reference evidence="11" key="1">
    <citation type="submission" date="2016-10" db="EMBL/GenBank/DDBJ databases">
        <authorList>
            <person name="Varghese N."/>
            <person name="Submissions S."/>
        </authorList>
    </citation>
    <scope>NUCLEOTIDE SEQUENCE [LARGE SCALE GENOMIC DNA]</scope>
    <source>
        <strain evidence="11">DSM 43163</strain>
    </source>
</reference>
<organism evidence="10 11">
    <name type="scientific">Thermomonospora echinospora</name>
    <dbReference type="NCBI Taxonomy" id="1992"/>
    <lineage>
        <taxon>Bacteria</taxon>
        <taxon>Bacillati</taxon>
        <taxon>Actinomycetota</taxon>
        <taxon>Actinomycetes</taxon>
        <taxon>Streptosporangiales</taxon>
        <taxon>Thermomonosporaceae</taxon>
        <taxon>Thermomonospora</taxon>
    </lineage>
</organism>
<dbReference type="InterPro" id="IPR000209">
    <property type="entry name" value="Peptidase_S8/S53_dom"/>
</dbReference>
<dbReference type="Pfam" id="PF00082">
    <property type="entry name" value="Peptidase_S8"/>
    <property type="match status" value="1"/>
</dbReference>
<feature type="compositionally biased region" description="Pro residues" evidence="6">
    <location>
        <begin position="391"/>
        <end position="412"/>
    </location>
</feature>
<feature type="compositionally biased region" description="Pro residues" evidence="6">
    <location>
        <begin position="420"/>
        <end position="436"/>
    </location>
</feature>
<feature type="active site" description="Charge relay system" evidence="5">
    <location>
        <position position="256"/>
    </location>
</feature>
<feature type="signal peptide" evidence="8">
    <location>
        <begin position="1"/>
        <end position="23"/>
    </location>
</feature>
<dbReference type="OrthoDB" id="3530033at2"/>
<dbReference type="Gene3D" id="3.40.50.200">
    <property type="entry name" value="Peptidase S8/S53 domain"/>
    <property type="match status" value="1"/>
</dbReference>
<evidence type="ECO:0000256" key="1">
    <source>
        <dbReference type="ARBA" id="ARBA00011073"/>
    </source>
</evidence>
<keyword evidence="4 5" id="KW-0720">Serine protease</keyword>
<feature type="chain" id="PRO_5039009953" evidence="8">
    <location>
        <begin position="24"/>
        <end position="436"/>
    </location>
</feature>
<dbReference type="Proteomes" id="UP000236723">
    <property type="component" value="Unassembled WGS sequence"/>
</dbReference>
<accession>A0A1H6D2A5</accession>
<evidence type="ECO:0000313" key="11">
    <source>
        <dbReference type="Proteomes" id="UP000236723"/>
    </source>
</evidence>
<feature type="region of interest" description="Disordered" evidence="6">
    <location>
        <begin position="382"/>
        <end position="436"/>
    </location>
</feature>
<keyword evidence="11" id="KW-1185">Reference proteome</keyword>
<protein>
    <submittedName>
        <fullName evidence="10">Type VII secretion-associated serine protease mycosin</fullName>
    </submittedName>
</protein>
<dbReference type="AlphaFoldDB" id="A0A1H6D2A5"/>
<dbReference type="InterPro" id="IPR036852">
    <property type="entry name" value="Peptidase_S8/S53_dom_sf"/>
</dbReference>
<proteinExistence type="inferred from homology"/>
<evidence type="ECO:0000256" key="4">
    <source>
        <dbReference type="ARBA" id="ARBA00022825"/>
    </source>
</evidence>
<dbReference type="PROSITE" id="PS51892">
    <property type="entry name" value="SUBTILASE"/>
    <property type="match status" value="1"/>
</dbReference>
<dbReference type="InterPro" id="IPR015500">
    <property type="entry name" value="Peptidase_S8_subtilisin-rel"/>
</dbReference>
<keyword evidence="7" id="KW-0472">Membrane</keyword>
<feature type="active site" description="Charge relay system" evidence="5">
    <location>
        <position position="101"/>
    </location>
</feature>
<dbReference type="GO" id="GO:0006508">
    <property type="term" value="P:proteolysis"/>
    <property type="evidence" value="ECO:0007669"/>
    <property type="project" value="UniProtKB-KW"/>
</dbReference>
<dbReference type="SUPFAM" id="SSF52743">
    <property type="entry name" value="Subtilisin-like"/>
    <property type="match status" value="1"/>
</dbReference>